<reference evidence="12" key="1">
    <citation type="submission" date="2022-11" db="EMBL/GenBank/DDBJ databases">
        <title>Centuries of genome instability and evolution in soft-shell clam transmissible cancer (bioRxiv).</title>
        <authorList>
            <person name="Hart S.F.M."/>
            <person name="Yonemitsu M.A."/>
            <person name="Giersch R.M."/>
            <person name="Beal B.F."/>
            <person name="Arriagada G."/>
            <person name="Davis B.W."/>
            <person name="Ostrander E.A."/>
            <person name="Goff S.P."/>
            <person name="Metzger M.J."/>
        </authorList>
    </citation>
    <scope>NUCLEOTIDE SEQUENCE</scope>
    <source>
        <strain evidence="12">MELC-2E11</strain>
        <tissue evidence="12">Siphon/mantle</tissue>
    </source>
</reference>
<dbReference type="Proteomes" id="UP001164746">
    <property type="component" value="Chromosome 10"/>
</dbReference>
<keyword evidence="3 10" id="KW-0812">Transmembrane</keyword>
<evidence type="ECO:0000256" key="7">
    <source>
        <dbReference type="ARBA" id="ARBA00023170"/>
    </source>
</evidence>
<feature type="transmembrane region" description="Helical" evidence="10">
    <location>
        <begin position="238"/>
        <end position="262"/>
    </location>
</feature>
<dbReference type="PANTHER" id="PTHR24230:SF75">
    <property type="entry name" value="RELAXIN FAMILY PEPTIDE RECEPTOR 3"/>
    <property type="match status" value="1"/>
</dbReference>
<proteinExistence type="predicted"/>
<name>A0ABY7F8S5_MYAAR</name>
<dbReference type="PRINTS" id="PR00237">
    <property type="entry name" value="GPCRRHODOPSN"/>
</dbReference>
<evidence type="ECO:0000256" key="5">
    <source>
        <dbReference type="ARBA" id="ARBA00023040"/>
    </source>
</evidence>
<keyword evidence="7" id="KW-0675">Receptor</keyword>
<evidence type="ECO:0000256" key="8">
    <source>
        <dbReference type="ARBA" id="ARBA00023224"/>
    </source>
</evidence>
<dbReference type="PROSITE" id="PS50262">
    <property type="entry name" value="G_PROTEIN_RECEP_F1_2"/>
    <property type="match status" value="1"/>
</dbReference>
<keyword evidence="8" id="KW-0807">Transducer</keyword>
<feature type="transmembrane region" description="Helical" evidence="10">
    <location>
        <begin position="139"/>
        <end position="157"/>
    </location>
</feature>
<evidence type="ECO:0000259" key="11">
    <source>
        <dbReference type="PROSITE" id="PS50262"/>
    </source>
</evidence>
<protein>
    <submittedName>
        <fullName evidence="12">GALR3-like protein</fullName>
    </submittedName>
</protein>
<dbReference type="Gene3D" id="1.20.1070.10">
    <property type="entry name" value="Rhodopsin 7-helix transmembrane proteins"/>
    <property type="match status" value="2"/>
</dbReference>
<feature type="transmembrane region" description="Helical" evidence="10">
    <location>
        <begin position="442"/>
        <end position="460"/>
    </location>
</feature>
<evidence type="ECO:0000256" key="3">
    <source>
        <dbReference type="ARBA" id="ARBA00022692"/>
    </source>
</evidence>
<dbReference type="EMBL" id="CP111021">
    <property type="protein sequence ID" value="WAR17179.1"/>
    <property type="molecule type" value="Genomic_DNA"/>
</dbReference>
<sequence>MAKTEPWNNILIKNDTETVDNLPTADDFRRLQLVNDTNTTLINSGPIFDAYEQALADIYIYPLCILLIFIFVGVISNGFVLYIFSKQWERNKTSVFIITLAVLDIANCTVNMPVEVSVFAKPLTFDHELFCKCARCFSYINTAAYSFVLVAVAYDRYLMVCQPLKRLTYGTRYARRACIGASVLAIVTQWPSFFLYGTFTFRIPVQSPGTTIKENVYVEGKTCLIKNEYYYENPLPTYLFQGFLFIGHVIIFVTLTVVYIIIGRRLYMESYVDTMDGENHGGHLKKSIMSAITGRTKNSRPTRVEDIQLEEFRTFPKRSPKTPHRAIGHPRDEGDSPQEIKPSSLTRSLYDLRELKVKGNGVLNDISNKIACQQNCDSTSNNVFKPANENGANDDPVSTHSKPNYNRSVSMDLSQLHSTRLNSHSKAGKDLKELSLKRNTRIMRMVTFTFILSYLPFLILVTLRYSNKDIPTKLSKQDKIVYHVFLKSYFFNSVIRPFIYIVMNKQYRSKLCLILKRFIGRHDV</sequence>
<feature type="compositionally biased region" description="Basic residues" evidence="9">
    <location>
        <begin position="317"/>
        <end position="328"/>
    </location>
</feature>
<keyword evidence="6 10" id="KW-0472">Membrane</keyword>
<dbReference type="InterPro" id="IPR000276">
    <property type="entry name" value="GPCR_Rhodpsn"/>
</dbReference>
<evidence type="ECO:0000256" key="2">
    <source>
        <dbReference type="ARBA" id="ARBA00022475"/>
    </source>
</evidence>
<keyword evidence="13" id="KW-1185">Reference proteome</keyword>
<dbReference type="CDD" id="cd00637">
    <property type="entry name" value="7tm_classA_rhodopsin-like"/>
    <property type="match status" value="1"/>
</dbReference>
<comment type="subcellular location">
    <subcellularLocation>
        <location evidence="1">Cell membrane</location>
        <topology evidence="1">Multi-pass membrane protein</topology>
    </subcellularLocation>
</comment>
<keyword evidence="2" id="KW-1003">Cell membrane</keyword>
<feature type="transmembrane region" description="Helical" evidence="10">
    <location>
        <begin position="480"/>
        <end position="503"/>
    </location>
</feature>
<keyword evidence="5" id="KW-0297">G-protein coupled receptor</keyword>
<evidence type="ECO:0000256" key="9">
    <source>
        <dbReference type="SAM" id="MobiDB-lite"/>
    </source>
</evidence>
<gene>
    <name evidence="12" type="ORF">MAR_031773</name>
</gene>
<evidence type="ECO:0000256" key="4">
    <source>
        <dbReference type="ARBA" id="ARBA00022989"/>
    </source>
</evidence>
<dbReference type="Pfam" id="PF00001">
    <property type="entry name" value="7tm_1"/>
    <property type="match status" value="1"/>
</dbReference>
<feature type="transmembrane region" description="Helical" evidence="10">
    <location>
        <begin position="58"/>
        <end position="84"/>
    </location>
</feature>
<evidence type="ECO:0000256" key="6">
    <source>
        <dbReference type="ARBA" id="ARBA00023136"/>
    </source>
</evidence>
<dbReference type="SUPFAM" id="SSF81321">
    <property type="entry name" value="Family A G protein-coupled receptor-like"/>
    <property type="match status" value="1"/>
</dbReference>
<feature type="domain" description="G-protein coupled receptors family 1 profile" evidence="11">
    <location>
        <begin position="76"/>
        <end position="500"/>
    </location>
</feature>
<dbReference type="PANTHER" id="PTHR24230">
    <property type="entry name" value="G-PROTEIN COUPLED RECEPTOR"/>
    <property type="match status" value="1"/>
</dbReference>
<evidence type="ECO:0000313" key="13">
    <source>
        <dbReference type="Proteomes" id="UP001164746"/>
    </source>
</evidence>
<organism evidence="12 13">
    <name type="scientific">Mya arenaria</name>
    <name type="common">Soft-shell clam</name>
    <dbReference type="NCBI Taxonomy" id="6604"/>
    <lineage>
        <taxon>Eukaryota</taxon>
        <taxon>Metazoa</taxon>
        <taxon>Spiralia</taxon>
        <taxon>Lophotrochozoa</taxon>
        <taxon>Mollusca</taxon>
        <taxon>Bivalvia</taxon>
        <taxon>Autobranchia</taxon>
        <taxon>Heteroconchia</taxon>
        <taxon>Euheterodonta</taxon>
        <taxon>Imparidentia</taxon>
        <taxon>Neoheterodontei</taxon>
        <taxon>Myida</taxon>
        <taxon>Myoidea</taxon>
        <taxon>Myidae</taxon>
        <taxon>Mya</taxon>
    </lineage>
</organism>
<feature type="transmembrane region" description="Helical" evidence="10">
    <location>
        <begin position="96"/>
        <end position="119"/>
    </location>
</feature>
<dbReference type="InterPro" id="IPR017452">
    <property type="entry name" value="GPCR_Rhodpsn_7TM"/>
</dbReference>
<evidence type="ECO:0000313" key="12">
    <source>
        <dbReference type="EMBL" id="WAR17179.1"/>
    </source>
</evidence>
<evidence type="ECO:0000256" key="1">
    <source>
        <dbReference type="ARBA" id="ARBA00004651"/>
    </source>
</evidence>
<feature type="transmembrane region" description="Helical" evidence="10">
    <location>
        <begin position="178"/>
        <end position="199"/>
    </location>
</feature>
<keyword evidence="4 10" id="KW-1133">Transmembrane helix</keyword>
<evidence type="ECO:0000256" key="10">
    <source>
        <dbReference type="SAM" id="Phobius"/>
    </source>
</evidence>
<feature type="region of interest" description="Disordered" evidence="9">
    <location>
        <begin position="317"/>
        <end position="345"/>
    </location>
</feature>
<accession>A0ABY7F8S5</accession>